<evidence type="ECO:0000313" key="2">
    <source>
        <dbReference type="Proteomes" id="UP000324222"/>
    </source>
</evidence>
<evidence type="ECO:0000313" key="1">
    <source>
        <dbReference type="EMBL" id="MPC14302.1"/>
    </source>
</evidence>
<dbReference type="Proteomes" id="UP000324222">
    <property type="component" value="Unassembled WGS sequence"/>
</dbReference>
<proteinExistence type="predicted"/>
<keyword evidence="2" id="KW-1185">Reference proteome</keyword>
<organism evidence="1 2">
    <name type="scientific">Portunus trituberculatus</name>
    <name type="common">Swimming crab</name>
    <name type="synonym">Neptunus trituberculatus</name>
    <dbReference type="NCBI Taxonomy" id="210409"/>
    <lineage>
        <taxon>Eukaryota</taxon>
        <taxon>Metazoa</taxon>
        <taxon>Ecdysozoa</taxon>
        <taxon>Arthropoda</taxon>
        <taxon>Crustacea</taxon>
        <taxon>Multicrustacea</taxon>
        <taxon>Malacostraca</taxon>
        <taxon>Eumalacostraca</taxon>
        <taxon>Eucarida</taxon>
        <taxon>Decapoda</taxon>
        <taxon>Pleocyemata</taxon>
        <taxon>Brachyura</taxon>
        <taxon>Eubrachyura</taxon>
        <taxon>Portunoidea</taxon>
        <taxon>Portunidae</taxon>
        <taxon>Portuninae</taxon>
        <taxon>Portunus</taxon>
    </lineage>
</organism>
<reference evidence="1 2" key="1">
    <citation type="submission" date="2019-05" db="EMBL/GenBank/DDBJ databases">
        <title>Another draft genome of Portunus trituberculatus and its Hox gene families provides insights of decapod evolution.</title>
        <authorList>
            <person name="Jeong J.-H."/>
            <person name="Song I."/>
            <person name="Kim S."/>
            <person name="Choi T."/>
            <person name="Kim D."/>
            <person name="Ryu S."/>
            <person name="Kim W."/>
        </authorList>
    </citation>
    <scope>NUCLEOTIDE SEQUENCE [LARGE SCALE GENOMIC DNA]</scope>
    <source>
        <tissue evidence="1">Muscle</tissue>
    </source>
</reference>
<name>A0A5B7CX51_PORTR</name>
<comment type="caution">
    <text evidence="1">The sequence shown here is derived from an EMBL/GenBank/DDBJ whole genome shotgun (WGS) entry which is preliminary data.</text>
</comment>
<dbReference type="AlphaFoldDB" id="A0A5B7CX51"/>
<dbReference type="EMBL" id="VSRR010000342">
    <property type="protein sequence ID" value="MPC14302.1"/>
    <property type="molecule type" value="Genomic_DNA"/>
</dbReference>
<sequence length="203" mass="22147">MGRERSVKPPCEPCGRSPLRLGGSLLLPTLANEFVFGWRPWRVWRRPESSPPARRRGGSGERRMNLTISLFSPALVDRHAASLAIRGPVWPDAVVHRIIPDSTLRNHERSRATSQTWRPSNVFQAEAAALIPQFSAQLSFQVRARLLGPALGTPSASRLSSTQVAETSYIHASHTAQYRSLTHPGSLPAPAHAPTAAVLTVSS</sequence>
<gene>
    <name evidence="1" type="ORF">E2C01_007066</name>
</gene>
<protein>
    <submittedName>
        <fullName evidence="1">Uncharacterized protein</fullName>
    </submittedName>
</protein>
<accession>A0A5B7CX51</accession>